<evidence type="ECO:0000313" key="1">
    <source>
        <dbReference type="EMBL" id="EHL16442.1"/>
    </source>
</evidence>
<comment type="caution">
    <text evidence="1">The sequence shown here is derived from an EMBL/GenBank/DDBJ whole genome shotgun (WGS) entry which is preliminary data.</text>
</comment>
<organism evidence="1 2">
    <name type="scientific">Peptoanaerobacter stomatis</name>
    <dbReference type="NCBI Taxonomy" id="796937"/>
    <lineage>
        <taxon>Bacteria</taxon>
        <taxon>Bacillati</taxon>
        <taxon>Bacillota</taxon>
        <taxon>Clostridia</taxon>
        <taxon>Peptostreptococcales</taxon>
        <taxon>Filifactoraceae</taxon>
        <taxon>Peptoanaerobacter</taxon>
    </lineage>
</organism>
<evidence type="ECO:0000313" key="2">
    <source>
        <dbReference type="Proteomes" id="UP000006437"/>
    </source>
</evidence>
<name>G9WYN1_9FIRM</name>
<reference evidence="1 2" key="1">
    <citation type="submission" date="2011-08" db="EMBL/GenBank/DDBJ databases">
        <title>The Genome Sequence of Eubacteriaceae bacterium ACC19a.</title>
        <authorList>
            <consortium name="The Broad Institute Genome Sequencing Platform"/>
            <person name="Earl A."/>
            <person name="Ward D."/>
            <person name="Feldgarden M."/>
            <person name="Gevers D."/>
            <person name="Sizova M."/>
            <person name="Hazen A."/>
            <person name="Epstein S."/>
            <person name="Young S.K."/>
            <person name="Zeng Q."/>
            <person name="Gargeya S."/>
            <person name="Fitzgerald M."/>
            <person name="Haas B."/>
            <person name="Abouelleil A."/>
            <person name="Alvarado L."/>
            <person name="Arachchi H.M."/>
            <person name="Berlin A."/>
            <person name="Brown A."/>
            <person name="Chapman S.B."/>
            <person name="Chen Z."/>
            <person name="Dunbar C."/>
            <person name="Freedman E."/>
            <person name="Gearin G."/>
            <person name="Gellesch M."/>
            <person name="Goldberg J."/>
            <person name="Griggs A."/>
            <person name="Gujja S."/>
            <person name="Heiman D."/>
            <person name="Howarth C."/>
            <person name="Larson L."/>
            <person name="Lui A."/>
            <person name="MacDonald P.J.P."/>
            <person name="Montmayeur A."/>
            <person name="Murphy C."/>
            <person name="Neiman D."/>
            <person name="Pearson M."/>
            <person name="Priest M."/>
            <person name="Roberts A."/>
            <person name="Saif S."/>
            <person name="Shea T."/>
            <person name="Shenoy N."/>
            <person name="Sisk P."/>
            <person name="Stolte C."/>
            <person name="Sykes S."/>
            <person name="Wortman J."/>
            <person name="Nusbaum C."/>
            <person name="Birren B."/>
        </authorList>
    </citation>
    <scope>NUCLEOTIDE SEQUENCE [LARGE SCALE GENOMIC DNA]</scope>
    <source>
        <strain evidence="1 2">ACC19a</strain>
    </source>
</reference>
<dbReference type="EMBL" id="AFZE01000003">
    <property type="protein sequence ID" value="EHL16442.1"/>
    <property type="molecule type" value="Genomic_DNA"/>
</dbReference>
<sequence>MYKVYKQVKTFLENPERLEEFWYSNETIWIDWREYDEDIISYFNEMMEEKLEIQLINNNQTLWQ</sequence>
<accession>G9WYN1</accession>
<protein>
    <submittedName>
        <fullName evidence="1">Uncharacterized protein</fullName>
    </submittedName>
</protein>
<dbReference type="HOGENOM" id="CLU_2863857_0_0_9"/>
<gene>
    <name evidence="1" type="ORF">HMPREF9629_01282</name>
</gene>
<dbReference type="AlphaFoldDB" id="G9WYN1"/>
<dbReference type="BioCyc" id="EBAC796937-HMP:GMGH-1286-MONOMER"/>
<proteinExistence type="predicted"/>
<dbReference type="Proteomes" id="UP000006437">
    <property type="component" value="Unassembled WGS sequence"/>
</dbReference>